<keyword evidence="2" id="KW-0472">Membrane</keyword>
<protein>
    <submittedName>
        <fullName evidence="3">Uncharacterized protein</fullName>
    </submittedName>
</protein>
<evidence type="ECO:0000313" key="3">
    <source>
        <dbReference type="EMBL" id="OWM88694.1"/>
    </source>
</evidence>
<accession>A0A218XUR2</accession>
<keyword evidence="2" id="KW-1133">Transmembrane helix</keyword>
<dbReference type="EMBL" id="MTKT01000790">
    <property type="protein sequence ID" value="OWM88694.1"/>
    <property type="molecule type" value="Genomic_DNA"/>
</dbReference>
<dbReference type="AlphaFoldDB" id="A0A218XUR2"/>
<evidence type="ECO:0000256" key="1">
    <source>
        <dbReference type="SAM" id="MobiDB-lite"/>
    </source>
</evidence>
<comment type="caution">
    <text evidence="3">The sequence shown here is derived from an EMBL/GenBank/DDBJ whole genome shotgun (WGS) entry which is preliminary data.</text>
</comment>
<name>A0A218XUR2_PUNGR</name>
<dbReference type="Proteomes" id="UP000197138">
    <property type="component" value="Unassembled WGS sequence"/>
</dbReference>
<dbReference type="PANTHER" id="PTHR34379">
    <property type="entry name" value="OS07G0553800 PROTEIN"/>
    <property type="match status" value="1"/>
</dbReference>
<feature type="compositionally biased region" description="Low complexity" evidence="1">
    <location>
        <begin position="111"/>
        <end position="120"/>
    </location>
</feature>
<gene>
    <name evidence="3" type="ORF">CDL15_Pgr002461</name>
</gene>
<feature type="transmembrane region" description="Helical" evidence="2">
    <location>
        <begin position="192"/>
        <end position="221"/>
    </location>
</feature>
<dbReference type="InterPro" id="IPR040411">
    <property type="entry name" value="At5g23160-like"/>
</dbReference>
<sequence length="266" mass="28743">MTSPKAEKRRRRRNSGGSGSSIGFFKCFRPAFSDDETDHKAGARVPAPSLAEKGRAASLPPPSTAQTDDGCSIKKCRQGLSAGIKAVFFEKSLSKKSTKSKHSKDSDPSSKGKLSSTSESEYSDSMDDGSGRTTGSSALTTSLSLDSSRYSNISSSSRSFDSSQRPSQSSSFISSRRQCSFKEQRSRSDNGLYVLLFITLLVVVFWGKLCAIICTSTMLYITAHRSIACLAPNNVSDATDSAEYKKRIVLGGFLDRKRSRSATISD</sequence>
<organism evidence="3 4">
    <name type="scientific">Punica granatum</name>
    <name type="common">Pomegranate</name>
    <dbReference type="NCBI Taxonomy" id="22663"/>
    <lineage>
        <taxon>Eukaryota</taxon>
        <taxon>Viridiplantae</taxon>
        <taxon>Streptophyta</taxon>
        <taxon>Embryophyta</taxon>
        <taxon>Tracheophyta</taxon>
        <taxon>Spermatophyta</taxon>
        <taxon>Magnoliopsida</taxon>
        <taxon>eudicotyledons</taxon>
        <taxon>Gunneridae</taxon>
        <taxon>Pentapetalae</taxon>
        <taxon>rosids</taxon>
        <taxon>malvids</taxon>
        <taxon>Myrtales</taxon>
        <taxon>Lythraceae</taxon>
        <taxon>Punica</taxon>
    </lineage>
</organism>
<keyword evidence="2" id="KW-0812">Transmembrane</keyword>
<feature type="region of interest" description="Disordered" evidence="1">
    <location>
        <begin position="1"/>
        <end position="71"/>
    </location>
</feature>
<evidence type="ECO:0000313" key="4">
    <source>
        <dbReference type="Proteomes" id="UP000197138"/>
    </source>
</evidence>
<feature type="region of interest" description="Disordered" evidence="1">
    <location>
        <begin position="93"/>
        <end position="138"/>
    </location>
</feature>
<proteinExistence type="predicted"/>
<reference evidence="4" key="1">
    <citation type="journal article" date="2017" name="Plant J.">
        <title>The pomegranate (Punica granatum L.) genome and the genomics of punicalagin biosynthesis.</title>
        <authorList>
            <person name="Qin G."/>
            <person name="Xu C."/>
            <person name="Ming R."/>
            <person name="Tang H."/>
            <person name="Guyot R."/>
            <person name="Kramer E.M."/>
            <person name="Hu Y."/>
            <person name="Yi X."/>
            <person name="Qi Y."/>
            <person name="Xu X."/>
            <person name="Gao Z."/>
            <person name="Pan H."/>
            <person name="Jian J."/>
            <person name="Tian Y."/>
            <person name="Yue Z."/>
            <person name="Xu Y."/>
        </authorList>
    </citation>
    <scope>NUCLEOTIDE SEQUENCE [LARGE SCALE GENOMIC DNA]</scope>
    <source>
        <strain evidence="4">cv. Dabenzi</strain>
    </source>
</reference>
<evidence type="ECO:0000256" key="2">
    <source>
        <dbReference type="SAM" id="Phobius"/>
    </source>
</evidence>
<dbReference type="PANTHER" id="PTHR34379:SF6">
    <property type="entry name" value="PROTEIN 3F"/>
    <property type="match status" value="1"/>
</dbReference>